<protein>
    <submittedName>
        <fullName evidence="1">Uncharacterized protein</fullName>
    </submittedName>
</protein>
<feature type="non-terminal residue" evidence="1">
    <location>
        <position position="62"/>
    </location>
</feature>
<reference evidence="1 2" key="1">
    <citation type="journal article" date="2021" name="BMC Genomics">
        <title>Datura genome reveals duplications of psychoactive alkaloid biosynthetic genes and high mutation rate following tissue culture.</title>
        <authorList>
            <person name="Rajewski A."/>
            <person name="Carter-House D."/>
            <person name="Stajich J."/>
            <person name="Litt A."/>
        </authorList>
    </citation>
    <scope>NUCLEOTIDE SEQUENCE [LARGE SCALE GENOMIC DNA]</scope>
    <source>
        <strain evidence="1">AR-01</strain>
    </source>
</reference>
<evidence type="ECO:0000313" key="1">
    <source>
        <dbReference type="EMBL" id="MCE5166793.1"/>
    </source>
</evidence>
<organism evidence="1 2">
    <name type="scientific">Datura stramonium</name>
    <name type="common">Jimsonweed</name>
    <name type="synonym">Common thornapple</name>
    <dbReference type="NCBI Taxonomy" id="4076"/>
    <lineage>
        <taxon>Eukaryota</taxon>
        <taxon>Viridiplantae</taxon>
        <taxon>Streptophyta</taxon>
        <taxon>Embryophyta</taxon>
        <taxon>Tracheophyta</taxon>
        <taxon>Spermatophyta</taxon>
        <taxon>Magnoliopsida</taxon>
        <taxon>eudicotyledons</taxon>
        <taxon>Gunneridae</taxon>
        <taxon>Pentapetalae</taxon>
        <taxon>asterids</taxon>
        <taxon>lamiids</taxon>
        <taxon>Solanales</taxon>
        <taxon>Solanaceae</taxon>
        <taxon>Solanoideae</taxon>
        <taxon>Datureae</taxon>
        <taxon>Datura</taxon>
    </lineage>
</organism>
<comment type="caution">
    <text evidence="1">The sequence shown here is derived from an EMBL/GenBank/DDBJ whole genome shotgun (WGS) entry which is preliminary data.</text>
</comment>
<name>A0ABS8Y805_DATST</name>
<sequence>MRIHYFKSSFWKFDAAYHNGSTISYKFDEDHACPFYLVQTQFAPPMMDMVQGTPLIAPYPSL</sequence>
<evidence type="ECO:0000313" key="2">
    <source>
        <dbReference type="Proteomes" id="UP000823775"/>
    </source>
</evidence>
<gene>
    <name evidence="1" type="ORF">HAX54_026603</name>
</gene>
<proteinExistence type="predicted"/>
<keyword evidence="2" id="KW-1185">Reference proteome</keyword>
<accession>A0ABS8Y805</accession>
<dbReference type="EMBL" id="JACEIK010032293">
    <property type="protein sequence ID" value="MCE5166793.1"/>
    <property type="molecule type" value="Genomic_DNA"/>
</dbReference>
<dbReference type="Proteomes" id="UP000823775">
    <property type="component" value="Unassembled WGS sequence"/>
</dbReference>